<gene>
    <name evidence="1" type="ORF">FWILDA_LOCUS16531</name>
</gene>
<name>A0A9W4T6J3_9GLOM</name>
<accession>A0A9W4T6J3</accession>
<feature type="non-terminal residue" evidence="1">
    <location>
        <position position="76"/>
    </location>
</feature>
<evidence type="ECO:0000313" key="2">
    <source>
        <dbReference type="Proteomes" id="UP001153678"/>
    </source>
</evidence>
<dbReference type="AlphaFoldDB" id="A0A9W4T6J3"/>
<proteinExistence type="predicted"/>
<dbReference type="Proteomes" id="UP001153678">
    <property type="component" value="Unassembled WGS sequence"/>
</dbReference>
<dbReference type="EMBL" id="CAMKVN010010762">
    <property type="protein sequence ID" value="CAI2194348.1"/>
    <property type="molecule type" value="Genomic_DNA"/>
</dbReference>
<protein>
    <submittedName>
        <fullName evidence="1">12554_t:CDS:1</fullName>
    </submittedName>
</protein>
<reference evidence="1" key="1">
    <citation type="submission" date="2022-08" db="EMBL/GenBank/DDBJ databases">
        <authorList>
            <person name="Kallberg Y."/>
            <person name="Tangrot J."/>
            <person name="Rosling A."/>
        </authorList>
    </citation>
    <scope>NUCLEOTIDE SEQUENCE</scope>
    <source>
        <strain evidence="1">Wild A</strain>
    </source>
</reference>
<comment type="caution">
    <text evidence="1">The sequence shown here is derived from an EMBL/GenBank/DDBJ whole genome shotgun (WGS) entry which is preliminary data.</text>
</comment>
<sequence length="76" mass="8687">MRSQAERLNGHKGTETRSLLLREVAVRNRDNGGNPDRAMLREGGRSTDCKLLYQRVLTQELPFGKKSRLTTCQQSR</sequence>
<evidence type="ECO:0000313" key="1">
    <source>
        <dbReference type="EMBL" id="CAI2194348.1"/>
    </source>
</evidence>
<keyword evidence="2" id="KW-1185">Reference proteome</keyword>
<organism evidence="1 2">
    <name type="scientific">Funneliformis geosporum</name>
    <dbReference type="NCBI Taxonomy" id="1117311"/>
    <lineage>
        <taxon>Eukaryota</taxon>
        <taxon>Fungi</taxon>
        <taxon>Fungi incertae sedis</taxon>
        <taxon>Mucoromycota</taxon>
        <taxon>Glomeromycotina</taxon>
        <taxon>Glomeromycetes</taxon>
        <taxon>Glomerales</taxon>
        <taxon>Glomeraceae</taxon>
        <taxon>Funneliformis</taxon>
    </lineage>
</organism>